<evidence type="ECO:0000256" key="13">
    <source>
        <dbReference type="SAM" id="Phobius"/>
    </source>
</evidence>
<evidence type="ECO:0000256" key="2">
    <source>
        <dbReference type="ARBA" id="ARBA00007090"/>
    </source>
</evidence>
<evidence type="ECO:0000256" key="1">
    <source>
        <dbReference type="ARBA" id="ARBA00004752"/>
    </source>
</evidence>
<dbReference type="PaxDb" id="1198114-AciX9_1130"/>
<comment type="similarity">
    <text evidence="2">In the C-terminal section; belongs to the transpeptidase family.</text>
</comment>
<organism evidence="17">
    <name type="scientific">Granulicella tundricola (strain ATCC BAA-1859 / DSM 23138 / MP5ACTX9)</name>
    <dbReference type="NCBI Taxonomy" id="1198114"/>
    <lineage>
        <taxon>Bacteria</taxon>
        <taxon>Pseudomonadati</taxon>
        <taxon>Acidobacteriota</taxon>
        <taxon>Terriglobia</taxon>
        <taxon>Terriglobales</taxon>
        <taxon>Acidobacteriaceae</taxon>
        <taxon>Granulicella</taxon>
    </lineage>
</organism>
<dbReference type="InterPro" id="IPR050396">
    <property type="entry name" value="Glycosyltr_51/Transpeptidase"/>
</dbReference>
<name>E8X3K2_GRATM</name>
<feature type="region of interest" description="Disordered" evidence="12">
    <location>
        <begin position="775"/>
        <end position="830"/>
    </location>
</feature>
<gene>
    <name evidence="16" type="ordered locus">AciX9_1130</name>
</gene>
<evidence type="ECO:0000256" key="8">
    <source>
        <dbReference type="ARBA" id="ARBA00022801"/>
    </source>
</evidence>
<keyword evidence="8" id="KW-0378">Hydrolase</keyword>
<evidence type="ECO:0000259" key="14">
    <source>
        <dbReference type="Pfam" id="PF00905"/>
    </source>
</evidence>
<keyword evidence="13" id="KW-1133">Transmembrane helix</keyword>
<keyword evidence="7 16" id="KW-0808">Transferase</keyword>
<dbReference type="GO" id="GO:0008955">
    <property type="term" value="F:peptidoglycan glycosyltransferase activity"/>
    <property type="evidence" value="ECO:0007669"/>
    <property type="project" value="UniProtKB-EC"/>
</dbReference>
<dbReference type="Pfam" id="PF00912">
    <property type="entry name" value="Transgly"/>
    <property type="match status" value="1"/>
</dbReference>
<dbReference type="InterPro" id="IPR036950">
    <property type="entry name" value="PBP_transglycosylase"/>
</dbReference>
<dbReference type="eggNOG" id="COG0744">
    <property type="taxonomic scope" value="Bacteria"/>
</dbReference>
<evidence type="ECO:0000256" key="12">
    <source>
        <dbReference type="SAM" id="MobiDB-lite"/>
    </source>
</evidence>
<feature type="domain" description="Penicillin-binding protein transpeptidase" evidence="14">
    <location>
        <begin position="429"/>
        <end position="671"/>
    </location>
</feature>
<dbReference type="RefSeq" id="WP_013579516.1">
    <property type="nucleotide sequence ID" value="NC_015064.1"/>
</dbReference>
<dbReference type="Gene3D" id="3.40.710.10">
    <property type="entry name" value="DD-peptidase/beta-lactamase superfamily"/>
    <property type="match status" value="1"/>
</dbReference>
<dbReference type="EC" id="2.4.99.28" evidence="10"/>
<keyword evidence="13" id="KW-0812">Transmembrane</keyword>
<dbReference type="KEGG" id="acm:AciX9_1130"/>
<dbReference type="EMBL" id="CP002480">
    <property type="protein sequence ID" value="ADW68193.1"/>
    <property type="molecule type" value="Genomic_DNA"/>
</dbReference>
<proteinExistence type="inferred from homology"/>
<dbReference type="AlphaFoldDB" id="E8X3K2"/>
<evidence type="ECO:0000313" key="16">
    <source>
        <dbReference type="EMBL" id="ADW68193.1"/>
    </source>
</evidence>
<dbReference type="PANTHER" id="PTHR32282">
    <property type="entry name" value="BINDING PROTEIN TRANSPEPTIDASE, PUTATIVE-RELATED"/>
    <property type="match status" value="1"/>
</dbReference>
<evidence type="ECO:0000256" key="6">
    <source>
        <dbReference type="ARBA" id="ARBA00022676"/>
    </source>
</evidence>
<dbReference type="OrthoDB" id="9766909at2"/>
<dbReference type="PANTHER" id="PTHR32282:SF33">
    <property type="entry name" value="PEPTIDOGLYCAN GLYCOSYLTRANSFERASE"/>
    <property type="match status" value="1"/>
</dbReference>
<dbReference type="Pfam" id="PF00905">
    <property type="entry name" value="Transpeptidase"/>
    <property type="match status" value="1"/>
</dbReference>
<dbReference type="GO" id="GO:0008658">
    <property type="term" value="F:penicillin binding"/>
    <property type="evidence" value="ECO:0007669"/>
    <property type="project" value="InterPro"/>
</dbReference>
<comment type="catalytic activity">
    <reaction evidence="11">
        <text>[GlcNAc-(1-&gt;4)-Mur2Ac(oyl-L-Ala-gamma-D-Glu-L-Lys-D-Ala-D-Ala)](n)-di-trans,octa-cis-undecaprenyl diphosphate + beta-D-GlcNAc-(1-&gt;4)-Mur2Ac(oyl-L-Ala-gamma-D-Glu-L-Lys-D-Ala-D-Ala)-di-trans,octa-cis-undecaprenyl diphosphate = [GlcNAc-(1-&gt;4)-Mur2Ac(oyl-L-Ala-gamma-D-Glu-L-Lys-D-Ala-D-Ala)](n+1)-di-trans,octa-cis-undecaprenyl diphosphate + di-trans,octa-cis-undecaprenyl diphosphate + H(+)</text>
        <dbReference type="Rhea" id="RHEA:23708"/>
        <dbReference type="Rhea" id="RHEA-COMP:9602"/>
        <dbReference type="Rhea" id="RHEA-COMP:9603"/>
        <dbReference type="ChEBI" id="CHEBI:15378"/>
        <dbReference type="ChEBI" id="CHEBI:58405"/>
        <dbReference type="ChEBI" id="CHEBI:60033"/>
        <dbReference type="ChEBI" id="CHEBI:78435"/>
        <dbReference type="EC" id="2.4.99.28"/>
    </reaction>
</comment>
<evidence type="ECO:0000256" key="5">
    <source>
        <dbReference type="ARBA" id="ARBA00022670"/>
    </source>
</evidence>
<dbReference type="InterPro" id="IPR012338">
    <property type="entry name" value="Beta-lactam/transpept-like"/>
</dbReference>
<evidence type="ECO:0000256" key="10">
    <source>
        <dbReference type="ARBA" id="ARBA00044770"/>
    </source>
</evidence>
<keyword evidence="17" id="KW-1185">Reference proteome</keyword>
<sequence>MPVKLKIGPNAPKIGFFSHIFRFLVVVVLFVVLIGIAVFAYYYHDYQRIVDERLAAGPLFASVAQIYAAPKEIRPGQHLSAENIAYDLRAAGYNVNQQLGTYDLRGSSIFIKPGPQSYHSPDGATITTSGGEVTSITAENGATLRAYQLEPLLITALSEDKNRTKRRLVTFDEIPPRLIQAVTAIEDRRFFEHGGVNYFRMAECAIQDFTSHAKECGGSTLTMQLSRGFFLTPEKKYSRKLREIMITFQLENRFSKQQIFEMYANQINLGQRGSFAINGFGEAAQAFFGKDLSRLDTAQYALLAGTIQSPNRLNPYRHPDRVMERRNVVLDSMVKTGALTQDEAEAAKAEGLHLAPANVDASEAPYFVDLVHEQLVQRLGDNLGAQSLRIYTSLDPDLQRAASDAVEAGMRNVDAMVSKRGGGTYPQVALVALDPHTGQILAMVGGRNYGTSQLDHATSMRPTGSIFKPFVYATAFNTSLSGTSLDGNGPFTAVTRINDDPQDFGLNGQSYVPGNFEKGEYPGMVTAADALAHSLNIATIALAHKVGYENVAALARSSGIASAKATPSVAIGTYSATPIDMAGAYTVFANNGVHLTPWTLASVRNNSGDIVADFAPVASQVLDARVAYLTQSLMQGVMARGTAATVHKYGFNSPAAGKTGTSHDAWFAGYTSNLICIIWVGNDDYTDVKLQGALAAAPIWAEFMNRAIRLPQYSDVHEFTKPEGVTNIGIDRASGLPADSSCPAAYTVAFLDSTIPAGSCSRMSDSHQSIVDLLNGTTTPVQPGQPEPQPTSPANPNDPYAPPPPKKKNFFKRLFGAGNQQQQQEPPPPQ</sequence>
<dbReference type="GO" id="GO:0004180">
    <property type="term" value="F:carboxypeptidase activity"/>
    <property type="evidence" value="ECO:0007669"/>
    <property type="project" value="UniProtKB-KW"/>
</dbReference>
<comment type="similarity">
    <text evidence="3">In the N-terminal section; belongs to the glycosyltransferase 51 family.</text>
</comment>
<comment type="pathway">
    <text evidence="1">Cell wall biogenesis; peptidoglycan biosynthesis.</text>
</comment>
<feature type="transmembrane region" description="Helical" evidence="13">
    <location>
        <begin position="20"/>
        <end position="43"/>
    </location>
</feature>
<dbReference type="HOGENOM" id="CLU_006354_2_7_0"/>
<keyword evidence="13" id="KW-0472">Membrane</keyword>
<keyword evidence="4" id="KW-0121">Carboxypeptidase</keyword>
<evidence type="ECO:0000256" key="11">
    <source>
        <dbReference type="ARBA" id="ARBA00049902"/>
    </source>
</evidence>
<accession>E8X3K2</accession>
<keyword evidence="6 16" id="KW-0328">Glycosyltransferase</keyword>
<evidence type="ECO:0000256" key="3">
    <source>
        <dbReference type="ARBA" id="ARBA00007739"/>
    </source>
</evidence>
<dbReference type="InterPro" id="IPR023346">
    <property type="entry name" value="Lysozyme-like_dom_sf"/>
</dbReference>
<dbReference type="InterPro" id="IPR001460">
    <property type="entry name" value="PCN-bd_Tpept"/>
</dbReference>
<dbReference type="Gene3D" id="1.10.3810.10">
    <property type="entry name" value="Biosynthetic peptidoglycan transglycosylase-like"/>
    <property type="match status" value="1"/>
</dbReference>
<dbReference type="GO" id="GO:0030288">
    <property type="term" value="C:outer membrane-bounded periplasmic space"/>
    <property type="evidence" value="ECO:0007669"/>
    <property type="project" value="TreeGrafter"/>
</dbReference>
<dbReference type="Proteomes" id="UP000000343">
    <property type="component" value="Chromosome"/>
</dbReference>
<evidence type="ECO:0000256" key="9">
    <source>
        <dbReference type="ARBA" id="ARBA00023268"/>
    </source>
</evidence>
<feature type="domain" description="Glycosyl transferase family 51" evidence="15">
    <location>
        <begin position="161"/>
        <end position="333"/>
    </location>
</feature>
<dbReference type="SUPFAM" id="SSF53955">
    <property type="entry name" value="Lysozyme-like"/>
    <property type="match status" value="1"/>
</dbReference>
<reference evidence="17" key="1">
    <citation type="submission" date="2011-01" db="EMBL/GenBank/DDBJ databases">
        <title>Complete sequence of chromosome of Acidobacterium sp. MP5ACTX9.</title>
        <authorList>
            <consortium name="US DOE Joint Genome Institute"/>
            <person name="Lucas S."/>
            <person name="Copeland A."/>
            <person name="Lapidus A."/>
            <person name="Cheng J.-F."/>
            <person name="Goodwin L."/>
            <person name="Pitluck S."/>
            <person name="Teshima H."/>
            <person name="Detter J.C."/>
            <person name="Han C."/>
            <person name="Tapia R."/>
            <person name="Land M."/>
            <person name="Hauser L."/>
            <person name="Kyrpides N."/>
            <person name="Ivanova N."/>
            <person name="Ovchinnikova G."/>
            <person name="Pagani I."/>
            <person name="Rawat S.R."/>
            <person name="Mannisto M."/>
            <person name="Haggblom M.M."/>
            <person name="Woyke T."/>
        </authorList>
    </citation>
    <scope>NUCLEOTIDE SEQUENCE [LARGE SCALE GENOMIC DNA]</scope>
    <source>
        <strain evidence="17">MP5ACTX9</strain>
    </source>
</reference>
<evidence type="ECO:0000259" key="15">
    <source>
        <dbReference type="Pfam" id="PF00912"/>
    </source>
</evidence>
<dbReference type="STRING" id="1198114.AciX9_1130"/>
<evidence type="ECO:0000313" key="17">
    <source>
        <dbReference type="Proteomes" id="UP000000343"/>
    </source>
</evidence>
<feature type="compositionally biased region" description="Pro residues" evidence="12">
    <location>
        <begin position="783"/>
        <end position="793"/>
    </location>
</feature>
<dbReference type="GO" id="GO:0009252">
    <property type="term" value="P:peptidoglycan biosynthetic process"/>
    <property type="evidence" value="ECO:0007669"/>
    <property type="project" value="TreeGrafter"/>
</dbReference>
<protein>
    <recommendedName>
        <fullName evidence="10">peptidoglycan glycosyltransferase</fullName>
        <ecNumber evidence="10">2.4.99.28</ecNumber>
    </recommendedName>
</protein>
<evidence type="ECO:0000256" key="4">
    <source>
        <dbReference type="ARBA" id="ARBA00022645"/>
    </source>
</evidence>
<dbReference type="InterPro" id="IPR001264">
    <property type="entry name" value="Glyco_trans_51"/>
</dbReference>
<keyword evidence="5" id="KW-0645">Protease</keyword>
<dbReference type="GO" id="GO:0006508">
    <property type="term" value="P:proteolysis"/>
    <property type="evidence" value="ECO:0007669"/>
    <property type="project" value="UniProtKB-KW"/>
</dbReference>
<dbReference type="SUPFAM" id="SSF56601">
    <property type="entry name" value="beta-lactamase/transpeptidase-like"/>
    <property type="match status" value="1"/>
</dbReference>
<keyword evidence="9" id="KW-0511">Multifunctional enzyme</keyword>
<evidence type="ECO:0000256" key="7">
    <source>
        <dbReference type="ARBA" id="ARBA00022679"/>
    </source>
</evidence>